<name>A0A0D0DWX3_9AGAM</name>
<dbReference type="EMBL" id="KN824846">
    <property type="protein sequence ID" value="KIK99928.1"/>
    <property type="molecule type" value="Genomic_DNA"/>
</dbReference>
<reference evidence="2" key="2">
    <citation type="submission" date="2015-01" db="EMBL/GenBank/DDBJ databases">
        <title>Evolutionary Origins and Diversification of the Mycorrhizal Mutualists.</title>
        <authorList>
            <consortium name="DOE Joint Genome Institute"/>
            <consortium name="Mycorrhizal Genomics Consortium"/>
            <person name="Kohler A."/>
            <person name="Kuo A."/>
            <person name="Nagy L.G."/>
            <person name="Floudas D."/>
            <person name="Copeland A."/>
            <person name="Barry K.W."/>
            <person name="Cichocki N."/>
            <person name="Veneault-Fourrey C."/>
            <person name="LaButti K."/>
            <person name="Lindquist E.A."/>
            <person name="Lipzen A."/>
            <person name="Lundell T."/>
            <person name="Morin E."/>
            <person name="Murat C."/>
            <person name="Riley R."/>
            <person name="Ohm R."/>
            <person name="Sun H."/>
            <person name="Tunlid A."/>
            <person name="Henrissat B."/>
            <person name="Grigoriev I.V."/>
            <person name="Hibbett D.S."/>
            <person name="Martin F."/>
        </authorList>
    </citation>
    <scope>NUCLEOTIDE SEQUENCE [LARGE SCALE GENOMIC DNA]</scope>
    <source>
        <strain evidence="2">Ve08.2h10</strain>
    </source>
</reference>
<gene>
    <name evidence="1" type="ORF">PAXRUDRAFT_130955</name>
</gene>
<keyword evidence="2" id="KW-1185">Reference proteome</keyword>
<evidence type="ECO:0000313" key="1">
    <source>
        <dbReference type="EMBL" id="KIK99928.1"/>
    </source>
</evidence>
<reference evidence="1 2" key="1">
    <citation type="submission" date="2014-04" db="EMBL/GenBank/DDBJ databases">
        <authorList>
            <consortium name="DOE Joint Genome Institute"/>
            <person name="Kuo A."/>
            <person name="Kohler A."/>
            <person name="Jargeat P."/>
            <person name="Nagy L.G."/>
            <person name="Floudas D."/>
            <person name="Copeland A."/>
            <person name="Barry K.W."/>
            <person name="Cichocki N."/>
            <person name="Veneault-Fourrey C."/>
            <person name="LaButti K."/>
            <person name="Lindquist E.A."/>
            <person name="Lipzen A."/>
            <person name="Lundell T."/>
            <person name="Morin E."/>
            <person name="Murat C."/>
            <person name="Sun H."/>
            <person name="Tunlid A."/>
            <person name="Henrissat B."/>
            <person name="Grigoriev I.V."/>
            <person name="Hibbett D.S."/>
            <person name="Martin F."/>
            <person name="Nordberg H.P."/>
            <person name="Cantor M.N."/>
            <person name="Hua S.X."/>
        </authorList>
    </citation>
    <scope>NUCLEOTIDE SEQUENCE [LARGE SCALE GENOMIC DNA]</scope>
    <source>
        <strain evidence="1 2">Ve08.2h10</strain>
    </source>
</reference>
<protein>
    <submittedName>
        <fullName evidence="1">Uncharacterized protein</fullName>
    </submittedName>
</protein>
<dbReference type="OrthoDB" id="3059851at2759"/>
<proteinExistence type="predicted"/>
<dbReference type="AlphaFoldDB" id="A0A0D0DWX3"/>
<accession>A0A0D0DWX3</accession>
<dbReference type="Proteomes" id="UP000054538">
    <property type="component" value="Unassembled WGS sequence"/>
</dbReference>
<dbReference type="InParanoid" id="A0A0D0DWX3"/>
<sequence>MNTLEVLNFNPGKVMVHPRVLAWQNDLEHEELMKGLEHDDGCWSDMNADEAQGAFWD</sequence>
<dbReference type="HOGENOM" id="CLU_3015735_0_0_1"/>
<organism evidence="1 2">
    <name type="scientific">Paxillus rubicundulus Ve08.2h10</name>
    <dbReference type="NCBI Taxonomy" id="930991"/>
    <lineage>
        <taxon>Eukaryota</taxon>
        <taxon>Fungi</taxon>
        <taxon>Dikarya</taxon>
        <taxon>Basidiomycota</taxon>
        <taxon>Agaricomycotina</taxon>
        <taxon>Agaricomycetes</taxon>
        <taxon>Agaricomycetidae</taxon>
        <taxon>Boletales</taxon>
        <taxon>Paxilineae</taxon>
        <taxon>Paxillaceae</taxon>
        <taxon>Paxillus</taxon>
    </lineage>
</organism>
<evidence type="ECO:0000313" key="2">
    <source>
        <dbReference type="Proteomes" id="UP000054538"/>
    </source>
</evidence>